<sequence length="196" mass="22396">MPNNPTRDQIVDAADVLFYENGYEHTSFSQIAKTVSISRGNFYYHFKTKDAILAAVIERRLENTRKMLEDWEQKGDSPETRIRCFIQILIQNQEKILRFGCPVGTLTTELSKLKHVNLTEASKVFTLFRVWLGRQFEALGFASRADYFAMQLLARSQGIATLASAFNDQQYIAQEVDSLNSWLSTAIARLSINESD</sequence>
<dbReference type="Gene3D" id="1.10.357.10">
    <property type="entry name" value="Tetracycline Repressor, domain 2"/>
    <property type="match status" value="1"/>
</dbReference>
<dbReference type="AlphaFoldDB" id="A0A1Y0IE92"/>
<dbReference type="RefSeq" id="WP_087463268.1">
    <property type="nucleotide sequence ID" value="NZ_CP021425.1"/>
</dbReference>
<dbReference type="InterPro" id="IPR009057">
    <property type="entry name" value="Homeodomain-like_sf"/>
</dbReference>
<dbReference type="Proteomes" id="UP000196027">
    <property type="component" value="Chromosome"/>
</dbReference>
<name>A0A1Y0IE92_9GAMM</name>
<evidence type="ECO:0000256" key="1">
    <source>
        <dbReference type="ARBA" id="ARBA00023015"/>
    </source>
</evidence>
<accession>A0A1Y0IE92</accession>
<dbReference type="SUPFAM" id="SSF46689">
    <property type="entry name" value="Homeodomain-like"/>
    <property type="match status" value="1"/>
</dbReference>
<dbReference type="Pfam" id="PF00440">
    <property type="entry name" value="TetR_N"/>
    <property type="match status" value="1"/>
</dbReference>
<reference evidence="6 7" key="1">
    <citation type="submission" date="2017-05" db="EMBL/GenBank/DDBJ databases">
        <title>Genomic insights into alkan degradation activity of Oleiphilus messinensis.</title>
        <authorList>
            <person name="Kozyavkin S.A."/>
            <person name="Slesarev A.I."/>
            <person name="Golyshin P.N."/>
            <person name="Korzhenkov A."/>
            <person name="Golyshina O.N."/>
            <person name="Toshchakov S.V."/>
        </authorList>
    </citation>
    <scope>NUCLEOTIDE SEQUENCE [LARGE SCALE GENOMIC DNA]</scope>
    <source>
        <strain evidence="6 7">ME102</strain>
    </source>
</reference>
<dbReference type="KEGG" id="ome:OLMES_4503"/>
<evidence type="ECO:0000313" key="6">
    <source>
        <dbReference type="EMBL" id="ARU58499.1"/>
    </source>
</evidence>
<evidence type="ECO:0000259" key="5">
    <source>
        <dbReference type="PROSITE" id="PS50977"/>
    </source>
</evidence>
<keyword evidence="7" id="KW-1185">Reference proteome</keyword>
<keyword evidence="1" id="KW-0805">Transcription regulation</keyword>
<feature type="DNA-binding region" description="H-T-H motif" evidence="4">
    <location>
        <begin position="27"/>
        <end position="46"/>
    </location>
</feature>
<proteinExistence type="predicted"/>
<feature type="domain" description="HTH tetR-type" evidence="5">
    <location>
        <begin position="4"/>
        <end position="64"/>
    </location>
</feature>
<organism evidence="6 7">
    <name type="scientific">Oleiphilus messinensis</name>
    <dbReference type="NCBI Taxonomy" id="141451"/>
    <lineage>
        <taxon>Bacteria</taxon>
        <taxon>Pseudomonadati</taxon>
        <taxon>Pseudomonadota</taxon>
        <taxon>Gammaproteobacteria</taxon>
        <taxon>Oceanospirillales</taxon>
        <taxon>Oleiphilaceae</taxon>
        <taxon>Oleiphilus</taxon>
    </lineage>
</organism>
<dbReference type="SUPFAM" id="SSF48498">
    <property type="entry name" value="Tetracyclin repressor-like, C-terminal domain"/>
    <property type="match status" value="1"/>
</dbReference>
<gene>
    <name evidence="6" type="ORF">OLMES_4503</name>
</gene>
<evidence type="ECO:0000256" key="4">
    <source>
        <dbReference type="PROSITE-ProRule" id="PRU00335"/>
    </source>
</evidence>
<dbReference type="PRINTS" id="PR00455">
    <property type="entry name" value="HTHTETR"/>
</dbReference>
<dbReference type="OrthoDB" id="5816932at2"/>
<evidence type="ECO:0000256" key="3">
    <source>
        <dbReference type="ARBA" id="ARBA00023163"/>
    </source>
</evidence>
<evidence type="ECO:0000256" key="2">
    <source>
        <dbReference type="ARBA" id="ARBA00023125"/>
    </source>
</evidence>
<dbReference type="PROSITE" id="PS50977">
    <property type="entry name" value="HTH_TETR_2"/>
    <property type="match status" value="1"/>
</dbReference>
<keyword evidence="3" id="KW-0804">Transcription</keyword>
<dbReference type="PANTHER" id="PTHR47506">
    <property type="entry name" value="TRANSCRIPTIONAL REGULATORY PROTEIN"/>
    <property type="match status" value="1"/>
</dbReference>
<evidence type="ECO:0000313" key="7">
    <source>
        <dbReference type="Proteomes" id="UP000196027"/>
    </source>
</evidence>
<dbReference type="InterPro" id="IPR001647">
    <property type="entry name" value="HTH_TetR"/>
</dbReference>
<protein>
    <submittedName>
        <fullName evidence="6">Transcriptional regulator</fullName>
    </submittedName>
</protein>
<dbReference type="GO" id="GO:0003677">
    <property type="term" value="F:DNA binding"/>
    <property type="evidence" value="ECO:0007669"/>
    <property type="project" value="UniProtKB-UniRule"/>
</dbReference>
<dbReference type="EMBL" id="CP021425">
    <property type="protein sequence ID" value="ARU58499.1"/>
    <property type="molecule type" value="Genomic_DNA"/>
</dbReference>
<dbReference type="InterPro" id="IPR036271">
    <property type="entry name" value="Tet_transcr_reg_TetR-rel_C_sf"/>
</dbReference>
<dbReference type="PANTHER" id="PTHR47506:SF1">
    <property type="entry name" value="HTH-TYPE TRANSCRIPTIONAL REGULATOR YJDC"/>
    <property type="match status" value="1"/>
</dbReference>
<keyword evidence="2 4" id="KW-0238">DNA-binding</keyword>